<evidence type="ECO:0000256" key="1">
    <source>
        <dbReference type="SAM" id="MobiDB-lite"/>
    </source>
</evidence>
<dbReference type="EMBL" id="JARJCN010000006">
    <property type="protein sequence ID" value="KAJ7100153.1"/>
    <property type="molecule type" value="Genomic_DNA"/>
</dbReference>
<accession>A0AAD6Y022</accession>
<feature type="region of interest" description="Disordered" evidence="1">
    <location>
        <begin position="166"/>
        <end position="273"/>
    </location>
</feature>
<reference evidence="2" key="1">
    <citation type="submission" date="2023-03" db="EMBL/GenBank/DDBJ databases">
        <title>Massive genome expansion in bonnet fungi (Mycena s.s.) driven by repeated elements and novel gene families across ecological guilds.</title>
        <authorList>
            <consortium name="Lawrence Berkeley National Laboratory"/>
            <person name="Harder C.B."/>
            <person name="Miyauchi S."/>
            <person name="Viragh M."/>
            <person name="Kuo A."/>
            <person name="Thoen E."/>
            <person name="Andreopoulos B."/>
            <person name="Lu D."/>
            <person name="Skrede I."/>
            <person name="Drula E."/>
            <person name="Henrissat B."/>
            <person name="Morin E."/>
            <person name="Kohler A."/>
            <person name="Barry K."/>
            <person name="LaButti K."/>
            <person name="Morin E."/>
            <person name="Salamov A."/>
            <person name="Lipzen A."/>
            <person name="Mereny Z."/>
            <person name="Hegedus B."/>
            <person name="Baldrian P."/>
            <person name="Stursova M."/>
            <person name="Weitz H."/>
            <person name="Taylor A."/>
            <person name="Grigoriev I.V."/>
            <person name="Nagy L.G."/>
            <person name="Martin F."/>
            <person name="Kauserud H."/>
        </authorList>
    </citation>
    <scope>NUCLEOTIDE SEQUENCE</scope>
    <source>
        <strain evidence="2">CBHHK173m</strain>
    </source>
</reference>
<evidence type="ECO:0000313" key="2">
    <source>
        <dbReference type="EMBL" id="KAJ7100153.1"/>
    </source>
</evidence>
<feature type="compositionally biased region" description="Basic and acidic residues" evidence="1">
    <location>
        <begin position="191"/>
        <end position="204"/>
    </location>
</feature>
<gene>
    <name evidence="2" type="ORF">B0H15DRAFT_796827</name>
</gene>
<dbReference type="Proteomes" id="UP001222325">
    <property type="component" value="Unassembled WGS sequence"/>
</dbReference>
<comment type="caution">
    <text evidence="2">The sequence shown here is derived from an EMBL/GenBank/DDBJ whole genome shotgun (WGS) entry which is preliminary data.</text>
</comment>
<proteinExistence type="predicted"/>
<feature type="compositionally biased region" description="Gly residues" evidence="1">
    <location>
        <begin position="218"/>
        <end position="233"/>
    </location>
</feature>
<dbReference type="AlphaFoldDB" id="A0AAD6Y022"/>
<keyword evidence="3" id="KW-1185">Reference proteome</keyword>
<feature type="compositionally biased region" description="Acidic residues" evidence="1">
    <location>
        <begin position="180"/>
        <end position="190"/>
    </location>
</feature>
<sequence length="293" mass="33052">MSPPEEWLWDLRDQPDPDEATHPQPPESAVSFTARNMDRTVCCNTDERAPGLSAPDSKFGTALVSAIAQDYRSISVNTMNNRVSLRSDLSGRGLDKGHFCFYPYANHWVTLWIGNGSLHLARTHNFREVNLPSRIRAFYLFARFVWNNFYLANEPLQLQEDVLHFVEGDDDGDDGNHREEEDDEDDDENEDSHQHDNGGRGKQETKRKRKRKERDEGGGSGRRGGKGGGGPGLGAQRKKQPARRGTMPGERNVAMKRRLDAALNDPTDLSPITPSYLEEISRLDRLSLRKAPL</sequence>
<organism evidence="2 3">
    <name type="scientific">Mycena belliarum</name>
    <dbReference type="NCBI Taxonomy" id="1033014"/>
    <lineage>
        <taxon>Eukaryota</taxon>
        <taxon>Fungi</taxon>
        <taxon>Dikarya</taxon>
        <taxon>Basidiomycota</taxon>
        <taxon>Agaricomycotina</taxon>
        <taxon>Agaricomycetes</taxon>
        <taxon>Agaricomycetidae</taxon>
        <taxon>Agaricales</taxon>
        <taxon>Marasmiineae</taxon>
        <taxon>Mycenaceae</taxon>
        <taxon>Mycena</taxon>
    </lineage>
</organism>
<feature type="region of interest" description="Disordered" evidence="1">
    <location>
        <begin position="1"/>
        <end position="29"/>
    </location>
</feature>
<name>A0AAD6Y022_9AGAR</name>
<evidence type="ECO:0000313" key="3">
    <source>
        <dbReference type="Proteomes" id="UP001222325"/>
    </source>
</evidence>
<feature type="compositionally biased region" description="Basic and acidic residues" evidence="1">
    <location>
        <begin position="9"/>
        <end position="21"/>
    </location>
</feature>
<protein>
    <submittedName>
        <fullName evidence="2">Uncharacterized protein</fullName>
    </submittedName>
</protein>